<dbReference type="GO" id="GO:0046856">
    <property type="term" value="P:phosphatidylinositol dephosphorylation"/>
    <property type="evidence" value="ECO:0007669"/>
    <property type="project" value="TreeGrafter"/>
</dbReference>
<dbReference type="SUPFAM" id="SSF57903">
    <property type="entry name" value="FYVE/PHD zinc finger"/>
    <property type="match status" value="1"/>
</dbReference>
<dbReference type="GO" id="GO:0005737">
    <property type="term" value="C:cytoplasm"/>
    <property type="evidence" value="ECO:0007669"/>
    <property type="project" value="TreeGrafter"/>
</dbReference>
<dbReference type="SUPFAM" id="SSF52799">
    <property type="entry name" value="(Phosphotyrosine protein) phosphatases II"/>
    <property type="match status" value="1"/>
</dbReference>
<dbReference type="InterPro" id="IPR030564">
    <property type="entry name" value="Myotubularin"/>
</dbReference>
<comment type="similarity">
    <text evidence="1">Belongs to the protein-tyrosine phosphatase family. Non-receptor class myotubularin subfamily.</text>
</comment>
<proteinExistence type="inferred from homology"/>
<dbReference type="Pfam" id="PF06602">
    <property type="entry name" value="Myotub-related"/>
    <property type="match status" value="2"/>
</dbReference>
<dbReference type="PROSITE" id="PS51339">
    <property type="entry name" value="PPASE_MYOTUBULARIN"/>
    <property type="match status" value="1"/>
</dbReference>
<dbReference type="InterPro" id="IPR010569">
    <property type="entry name" value="Myotubularin-like_Pase_dom"/>
</dbReference>
<keyword evidence="5" id="KW-1185">Reference proteome</keyword>
<evidence type="ECO:0000259" key="3">
    <source>
        <dbReference type="PROSITE" id="PS51339"/>
    </source>
</evidence>
<organism evidence="4 5">
    <name type="scientific">Opisthorchis viverrini</name>
    <name type="common">Southeast Asian liver fluke</name>
    <dbReference type="NCBI Taxonomy" id="6198"/>
    <lineage>
        <taxon>Eukaryota</taxon>
        <taxon>Metazoa</taxon>
        <taxon>Spiralia</taxon>
        <taxon>Lophotrochozoa</taxon>
        <taxon>Platyhelminthes</taxon>
        <taxon>Trematoda</taxon>
        <taxon>Digenea</taxon>
        <taxon>Opisthorchiida</taxon>
        <taxon>Opisthorchiata</taxon>
        <taxon>Opisthorchiidae</taxon>
        <taxon>Opisthorchis</taxon>
    </lineage>
</organism>
<dbReference type="InterPro" id="IPR029021">
    <property type="entry name" value="Prot-tyrosine_phosphatase-like"/>
</dbReference>
<dbReference type="Gene3D" id="3.30.40.10">
    <property type="entry name" value="Zinc/RING finger domain, C3HC4 (zinc finger)"/>
    <property type="match status" value="1"/>
</dbReference>
<gene>
    <name evidence="4" type="ORF">X801_04727</name>
</gene>
<sequence>MFSSPVVPEHVTELPCFRLLPPGCYWDRADGWTTFDMRTQFERFGLPNAAWTLTDINRDFQICDTYPTVLSVPATVSRAMLHASARFRSRGRFPVLTYLHPNGQSALCRSSQPLAGFASKCIDDQLLLEAIRLANPNQSPLYVVDARPALNALTNRAQGKGYEDVTVYRNIVIQFFDIENIHVVRGSLEKLLKGNGPVPQYPLSLVLKALIKKEWLAFGHKFSHRNALTTTSDPREASPIFTLFLDCVRHLCELCPTKFEYNSDVLCLLHDESYAADFGTFVGCSEKERCDLKIPVTTYSIWPLISQKRGEFMNPYYAHSEHYTRRSSLGTGNCASANNASDGWIPTGIELTCTGETNNSHRHAVDMLPSFVLAPQLFRLWHGLFLRWEWRLPKPDRLYVETMSDFIRGKHTLTSHRRLLEARIHQLCRLLGRSPDDYTLSPPPDLTSGEENDLNFDVLQAPCLGQPDHSSDDAANNGTVAVDNKEHTDEPEDDLASIPVPSIQQIQAELNSVSVDWTNLLRRDIPCTSCGTLLVLVDSMAHCHRCGTSVCSRCIVSRPRNIPGLWSPLLRTAWLCERCSTDPIIAKAKHFTQTTIPSLPESLGENFHPLH</sequence>
<dbReference type="EMBL" id="KV893331">
    <property type="protein sequence ID" value="OON19406.1"/>
    <property type="molecule type" value="Genomic_DNA"/>
</dbReference>
<protein>
    <recommendedName>
        <fullName evidence="3">Myotubularin phosphatase domain-containing protein</fullName>
    </recommendedName>
</protein>
<evidence type="ECO:0000313" key="5">
    <source>
        <dbReference type="Proteomes" id="UP000243686"/>
    </source>
</evidence>
<dbReference type="GO" id="GO:0004438">
    <property type="term" value="F:phosphatidylinositol-3-phosphate phosphatase activity"/>
    <property type="evidence" value="ECO:0007669"/>
    <property type="project" value="TreeGrafter"/>
</dbReference>
<reference evidence="4 5" key="1">
    <citation type="submission" date="2015-03" db="EMBL/GenBank/DDBJ databases">
        <title>Draft genome of the nematode, Opisthorchis viverrini.</title>
        <authorList>
            <person name="Mitreva M."/>
        </authorList>
    </citation>
    <scope>NUCLEOTIDE SEQUENCE [LARGE SCALE GENOMIC DNA]</scope>
    <source>
        <strain evidence="4">Khon Kaen</strain>
    </source>
</reference>
<evidence type="ECO:0000256" key="1">
    <source>
        <dbReference type="ARBA" id="ARBA00007471"/>
    </source>
</evidence>
<evidence type="ECO:0000313" key="4">
    <source>
        <dbReference type="EMBL" id="OON19406.1"/>
    </source>
</evidence>
<dbReference type="CDD" id="cd00065">
    <property type="entry name" value="FYVE_like_SF"/>
    <property type="match status" value="1"/>
</dbReference>
<dbReference type="GO" id="GO:0106018">
    <property type="term" value="F:phosphatidylinositol-3,5-bisphosphate phosphatase activity"/>
    <property type="evidence" value="ECO:0007669"/>
    <property type="project" value="TreeGrafter"/>
</dbReference>
<feature type="binding site" evidence="2">
    <location>
        <begin position="180"/>
        <end position="181"/>
    </location>
    <ligand>
        <name>substrate</name>
    </ligand>
</feature>
<accession>A0A1S8WY81</accession>
<dbReference type="AlphaFoldDB" id="A0A1S8WY81"/>
<dbReference type="PANTHER" id="PTHR10807:SF8">
    <property type="entry name" value="PHOSPHATIDYLINOSITOL-3-PHOSPHATE PHOSPHATASE"/>
    <property type="match status" value="1"/>
</dbReference>
<dbReference type="Proteomes" id="UP000243686">
    <property type="component" value="Unassembled WGS sequence"/>
</dbReference>
<dbReference type="InterPro" id="IPR013083">
    <property type="entry name" value="Znf_RING/FYVE/PHD"/>
</dbReference>
<dbReference type="PANTHER" id="PTHR10807">
    <property type="entry name" value="MYOTUBULARIN-RELATED"/>
    <property type="match status" value="1"/>
</dbReference>
<dbReference type="InterPro" id="IPR011011">
    <property type="entry name" value="Znf_FYVE_PHD"/>
</dbReference>
<name>A0A1S8WY81_OPIVI</name>
<evidence type="ECO:0000256" key="2">
    <source>
        <dbReference type="PIRSR" id="PIRSR630564-2"/>
    </source>
</evidence>
<feature type="domain" description="Myotubularin phosphatase" evidence="3">
    <location>
        <begin position="31"/>
        <end position="385"/>
    </location>
</feature>